<dbReference type="InterPro" id="IPR013974">
    <property type="entry name" value="SAF"/>
</dbReference>
<gene>
    <name evidence="3" type="ORF">J2S00_001084</name>
</gene>
<dbReference type="EC" id="4.2.1.7" evidence="3"/>
<dbReference type="Proteomes" id="UP001232445">
    <property type="component" value="Unassembled WGS sequence"/>
</dbReference>
<proteinExistence type="predicted"/>
<comment type="caution">
    <text evidence="3">The sequence shown here is derived from an EMBL/GenBank/DDBJ whole genome shotgun (WGS) entry which is preliminary data.</text>
</comment>
<keyword evidence="1 3" id="KW-0456">Lyase</keyword>
<protein>
    <submittedName>
        <fullName evidence="3">Altronate dehydratase small subunit</fullName>
        <ecNumber evidence="3">4.2.1.7</ecNumber>
    </submittedName>
</protein>
<evidence type="ECO:0000259" key="2">
    <source>
        <dbReference type="SMART" id="SM00858"/>
    </source>
</evidence>
<accession>A0ABU0CPH0</accession>
<dbReference type="RefSeq" id="WP_307336418.1">
    <property type="nucleotide sequence ID" value="NZ_JAUSUQ010000003.1"/>
</dbReference>
<dbReference type="CDD" id="cd11613">
    <property type="entry name" value="SAF_AH_GD"/>
    <property type="match status" value="1"/>
</dbReference>
<dbReference type="GO" id="GO:0008789">
    <property type="term" value="F:altronate dehydratase activity"/>
    <property type="evidence" value="ECO:0007669"/>
    <property type="project" value="UniProtKB-EC"/>
</dbReference>
<dbReference type="Gene3D" id="2.30.130.110">
    <property type="match status" value="1"/>
</dbReference>
<dbReference type="EMBL" id="JAUSUQ010000003">
    <property type="protein sequence ID" value="MDQ0338300.1"/>
    <property type="molecule type" value="Genomic_DNA"/>
</dbReference>
<dbReference type="SMART" id="SM00858">
    <property type="entry name" value="SAF"/>
    <property type="match status" value="1"/>
</dbReference>
<organism evidence="3 4">
    <name type="scientific">Caldalkalibacillus uzonensis</name>
    <dbReference type="NCBI Taxonomy" id="353224"/>
    <lineage>
        <taxon>Bacteria</taxon>
        <taxon>Bacillati</taxon>
        <taxon>Bacillota</taxon>
        <taxon>Bacilli</taxon>
        <taxon>Bacillales</taxon>
        <taxon>Bacillaceae</taxon>
        <taxon>Caldalkalibacillus</taxon>
    </lineage>
</organism>
<feature type="domain" description="SAF" evidence="2">
    <location>
        <begin position="14"/>
        <end position="90"/>
    </location>
</feature>
<sequence>MSNKANAVKMKDNDNVATAVRDLSKGEKGRVKINQGEMAEVDLLDDIPFGHKFALLDIPKGASVIKYGEEIGIATQDIHCGEHVHIHNVDSVRGKGTAQGA</sequence>
<dbReference type="PANTHER" id="PTHR30536:SF5">
    <property type="entry name" value="ALTRONATE DEHYDRATASE"/>
    <property type="match status" value="1"/>
</dbReference>
<reference evidence="3 4" key="1">
    <citation type="submission" date="2023-07" db="EMBL/GenBank/DDBJ databases">
        <title>Genomic Encyclopedia of Type Strains, Phase IV (KMG-IV): sequencing the most valuable type-strain genomes for metagenomic binning, comparative biology and taxonomic classification.</title>
        <authorList>
            <person name="Goeker M."/>
        </authorList>
    </citation>
    <scope>NUCLEOTIDE SEQUENCE [LARGE SCALE GENOMIC DNA]</scope>
    <source>
        <strain evidence="3 4">DSM 17740</strain>
    </source>
</reference>
<evidence type="ECO:0000313" key="4">
    <source>
        <dbReference type="Proteomes" id="UP001232445"/>
    </source>
</evidence>
<dbReference type="InterPro" id="IPR052172">
    <property type="entry name" value="UxaA_altronate/galactarate_dh"/>
</dbReference>
<dbReference type="PANTHER" id="PTHR30536">
    <property type="entry name" value="ALTRONATE/GALACTARATE DEHYDRATASE"/>
    <property type="match status" value="1"/>
</dbReference>
<evidence type="ECO:0000256" key="1">
    <source>
        <dbReference type="ARBA" id="ARBA00023239"/>
    </source>
</evidence>
<keyword evidence="4" id="KW-1185">Reference proteome</keyword>
<dbReference type="InterPro" id="IPR044144">
    <property type="entry name" value="SAF_UxaA/GarD"/>
</dbReference>
<name>A0ABU0CPH0_9BACI</name>
<evidence type="ECO:0000313" key="3">
    <source>
        <dbReference type="EMBL" id="MDQ0338300.1"/>
    </source>
</evidence>